<evidence type="ECO:0000256" key="1">
    <source>
        <dbReference type="ARBA" id="ARBA00004651"/>
    </source>
</evidence>
<protein>
    <submittedName>
        <fullName evidence="9">Ribose transport system permease protein RbsC</fullName>
    </submittedName>
</protein>
<keyword evidence="2" id="KW-0813">Transport</keyword>
<feature type="transmembrane region" description="Helical" evidence="8">
    <location>
        <begin position="274"/>
        <end position="293"/>
    </location>
</feature>
<evidence type="ECO:0000256" key="6">
    <source>
        <dbReference type="ARBA" id="ARBA00022989"/>
    </source>
</evidence>
<organism evidence="9 10">
    <name type="scientific">Caproiciproducens galactitolivorans</name>
    <dbReference type="NCBI Taxonomy" id="642589"/>
    <lineage>
        <taxon>Bacteria</taxon>
        <taxon>Bacillati</taxon>
        <taxon>Bacillota</taxon>
        <taxon>Clostridia</taxon>
        <taxon>Eubacteriales</taxon>
        <taxon>Acutalibacteraceae</taxon>
        <taxon>Caproiciproducens</taxon>
    </lineage>
</organism>
<dbReference type="PANTHER" id="PTHR32196">
    <property type="entry name" value="ABC TRANSPORTER PERMEASE PROTEIN YPHD-RELATED-RELATED"/>
    <property type="match status" value="1"/>
</dbReference>
<feature type="transmembrane region" description="Helical" evidence="8">
    <location>
        <begin position="78"/>
        <end position="94"/>
    </location>
</feature>
<evidence type="ECO:0000313" key="10">
    <source>
        <dbReference type="Proteomes" id="UP000297714"/>
    </source>
</evidence>
<accession>A0A4Z0YK54</accession>
<gene>
    <name evidence="9" type="primary">rbsC_2</name>
    <name evidence="9" type="ORF">CAGA_06210</name>
</gene>
<evidence type="ECO:0000313" key="9">
    <source>
        <dbReference type="EMBL" id="TGJ77252.1"/>
    </source>
</evidence>
<evidence type="ECO:0000256" key="4">
    <source>
        <dbReference type="ARBA" id="ARBA00022519"/>
    </source>
</evidence>
<dbReference type="Pfam" id="PF02653">
    <property type="entry name" value="BPD_transp_2"/>
    <property type="match status" value="1"/>
</dbReference>
<dbReference type="AlphaFoldDB" id="A0A4Z0YK54"/>
<dbReference type="GO" id="GO:0022857">
    <property type="term" value="F:transmembrane transporter activity"/>
    <property type="evidence" value="ECO:0007669"/>
    <property type="project" value="InterPro"/>
</dbReference>
<keyword evidence="5 8" id="KW-0812">Transmembrane</keyword>
<evidence type="ECO:0000256" key="3">
    <source>
        <dbReference type="ARBA" id="ARBA00022475"/>
    </source>
</evidence>
<dbReference type="PANTHER" id="PTHR32196:SF21">
    <property type="entry name" value="ABC TRANSPORTER PERMEASE PROTEIN YPHD-RELATED"/>
    <property type="match status" value="1"/>
</dbReference>
<comment type="caution">
    <text evidence="9">The sequence shown here is derived from an EMBL/GenBank/DDBJ whole genome shotgun (WGS) entry which is preliminary data.</text>
</comment>
<dbReference type="GO" id="GO:0005886">
    <property type="term" value="C:plasma membrane"/>
    <property type="evidence" value="ECO:0007669"/>
    <property type="project" value="UniProtKB-SubCell"/>
</dbReference>
<comment type="subcellular location">
    <subcellularLocation>
        <location evidence="1">Cell membrane</location>
        <topology evidence="1">Multi-pass membrane protein</topology>
    </subcellularLocation>
</comment>
<dbReference type="Proteomes" id="UP000297714">
    <property type="component" value="Unassembled WGS sequence"/>
</dbReference>
<evidence type="ECO:0000256" key="8">
    <source>
        <dbReference type="SAM" id="Phobius"/>
    </source>
</evidence>
<feature type="transmembrane region" description="Helical" evidence="8">
    <location>
        <begin position="164"/>
        <end position="186"/>
    </location>
</feature>
<dbReference type="EMBL" id="SRMQ01000002">
    <property type="protein sequence ID" value="TGJ77252.1"/>
    <property type="molecule type" value="Genomic_DNA"/>
</dbReference>
<reference evidence="9 10" key="1">
    <citation type="submission" date="2019-04" db="EMBL/GenBank/DDBJ databases">
        <authorList>
            <person name="Poehlein A."/>
            <person name="Bengelsdorf F.R."/>
            <person name="Duerre P."/>
            <person name="Daniel R."/>
        </authorList>
    </citation>
    <scope>NUCLEOTIDE SEQUENCE [LARGE SCALE GENOMIC DNA]</scope>
    <source>
        <strain evidence="9 10">BS-1</strain>
    </source>
</reference>
<evidence type="ECO:0000256" key="2">
    <source>
        <dbReference type="ARBA" id="ARBA00022448"/>
    </source>
</evidence>
<dbReference type="InterPro" id="IPR001851">
    <property type="entry name" value="ABC_transp_permease"/>
</dbReference>
<keyword evidence="7 8" id="KW-0472">Membrane</keyword>
<feature type="transmembrane region" description="Helical" evidence="8">
    <location>
        <begin position="300"/>
        <end position="318"/>
    </location>
</feature>
<proteinExistence type="predicted"/>
<keyword evidence="4" id="KW-0997">Cell inner membrane</keyword>
<dbReference type="OrthoDB" id="9813906at2"/>
<keyword evidence="3" id="KW-1003">Cell membrane</keyword>
<sequence>MKTDAKKYSNSITEFIKKYNTYLMLAVCLIICMVISPDFLTLTNLFNISRQYAALTVVSMGMLLVIATGGIDLSVGSYLACGSVLVAIFINSGLGLIPAILLDVALGLVCGTLSGVLVAKFKMPAFIVTMAMMTIIRGAAFILSNGSPIRTPSNTISQLGQNTVAHIIPLLLVLALVVVAIFAFVINRTSFGRIVLATGSNENCVRLSGIRVNYYLIAVYAISGLCATLGGVMAASRTGIGTPLYGEGLELDAIAACVIGGASLSGGTGSAVKTVVGVLVLALIGNIMNLLSVPSYPQDVIKGLIIIASVLLQIFTSSKKETA</sequence>
<evidence type="ECO:0000256" key="7">
    <source>
        <dbReference type="ARBA" id="ARBA00023136"/>
    </source>
</evidence>
<keyword evidence="10" id="KW-1185">Reference proteome</keyword>
<dbReference type="CDD" id="cd06579">
    <property type="entry name" value="TM_PBP1_transp_AraH_like"/>
    <property type="match status" value="1"/>
</dbReference>
<feature type="transmembrane region" description="Helical" evidence="8">
    <location>
        <begin position="100"/>
        <end position="118"/>
    </location>
</feature>
<feature type="transmembrane region" description="Helical" evidence="8">
    <location>
        <begin position="52"/>
        <end position="71"/>
    </location>
</feature>
<feature type="transmembrane region" description="Helical" evidence="8">
    <location>
        <begin position="125"/>
        <end position="144"/>
    </location>
</feature>
<feature type="transmembrane region" description="Helical" evidence="8">
    <location>
        <begin position="214"/>
        <end position="235"/>
    </location>
</feature>
<dbReference type="RefSeq" id="WP_135657597.1">
    <property type="nucleotide sequence ID" value="NZ_JAJUFJ010000002.1"/>
</dbReference>
<keyword evidence="6 8" id="KW-1133">Transmembrane helix</keyword>
<evidence type="ECO:0000256" key="5">
    <source>
        <dbReference type="ARBA" id="ARBA00022692"/>
    </source>
</evidence>
<name>A0A4Z0YK54_9FIRM</name>
<feature type="transmembrane region" description="Helical" evidence="8">
    <location>
        <begin position="21"/>
        <end position="40"/>
    </location>
</feature>